<organism evidence="3 4">
    <name type="scientific">Micromonospora sonneratiae</name>
    <dbReference type="NCBI Taxonomy" id="1184706"/>
    <lineage>
        <taxon>Bacteria</taxon>
        <taxon>Bacillati</taxon>
        <taxon>Actinomycetota</taxon>
        <taxon>Actinomycetes</taxon>
        <taxon>Micromonosporales</taxon>
        <taxon>Micromonosporaceae</taxon>
        <taxon>Micromonospora</taxon>
    </lineage>
</organism>
<dbReference type="RefSeq" id="WP_377565391.1">
    <property type="nucleotide sequence ID" value="NZ_JBHTMP010000001.1"/>
</dbReference>
<evidence type="ECO:0000259" key="2">
    <source>
        <dbReference type="Pfam" id="PF00535"/>
    </source>
</evidence>
<dbReference type="InterPro" id="IPR001173">
    <property type="entry name" value="Glyco_trans_2-like"/>
</dbReference>
<keyword evidence="4" id="KW-1185">Reference proteome</keyword>
<evidence type="ECO:0000256" key="1">
    <source>
        <dbReference type="SAM" id="Phobius"/>
    </source>
</evidence>
<protein>
    <submittedName>
        <fullName evidence="3">Glycosyltransferase family 2 protein</fullName>
    </submittedName>
</protein>
<name>A0ABW3Y7F9_9ACTN</name>
<accession>A0ABW3Y7F9</accession>
<dbReference type="CDD" id="cd00761">
    <property type="entry name" value="Glyco_tranf_GTA_type"/>
    <property type="match status" value="1"/>
</dbReference>
<dbReference type="Pfam" id="PF00535">
    <property type="entry name" value="Glycos_transf_2"/>
    <property type="match status" value="1"/>
</dbReference>
<keyword evidence="1" id="KW-0472">Membrane</keyword>
<keyword evidence="1" id="KW-1133">Transmembrane helix</keyword>
<sequence>MSRTLASPMWTQVPMISVIVPCYNAARTLSACLRSVRQQCIPIKEVLVVDDASVDGSAELAERLDCTVIRLPVNGGVSAARNAGAAAATGEILFFADADGALAPDAVANAVRLLLADPEYACVQGMYGPDPLVDDGPVERYKTLHGYLWRRRSVGRVRTAIFALAAIRRDAFQAVGGFDERLRDSEDVEFSTRFGRRFGILLTETVTGWHDDVDRLVPMLREQLRRSRLLPSMMLIERRTRAGGGIPAAPTERTEESARPLVANRAPTVLCGAMTVASGLLAVPTALWSPWTLAVPMVCLLAFVVSDLPMVRGVVAHRGVRFLGVFLGLHLLVQATIVAGALLGAVREVAGPTMAAAEPVKP</sequence>
<feature type="transmembrane region" description="Helical" evidence="1">
    <location>
        <begin position="269"/>
        <end position="287"/>
    </location>
</feature>
<dbReference type="Gene3D" id="3.90.550.10">
    <property type="entry name" value="Spore Coat Polysaccharide Biosynthesis Protein SpsA, Chain A"/>
    <property type="match status" value="1"/>
</dbReference>
<keyword evidence="1" id="KW-0812">Transmembrane</keyword>
<feature type="transmembrane region" description="Helical" evidence="1">
    <location>
        <begin position="293"/>
        <end position="311"/>
    </location>
</feature>
<dbReference type="PANTHER" id="PTHR43685:SF2">
    <property type="entry name" value="GLYCOSYLTRANSFERASE 2-LIKE DOMAIN-CONTAINING PROTEIN"/>
    <property type="match status" value="1"/>
</dbReference>
<dbReference type="InterPro" id="IPR029044">
    <property type="entry name" value="Nucleotide-diphossugar_trans"/>
</dbReference>
<reference evidence="4" key="1">
    <citation type="journal article" date="2019" name="Int. J. Syst. Evol. Microbiol.">
        <title>The Global Catalogue of Microorganisms (GCM) 10K type strain sequencing project: providing services to taxonomists for standard genome sequencing and annotation.</title>
        <authorList>
            <consortium name="The Broad Institute Genomics Platform"/>
            <consortium name="The Broad Institute Genome Sequencing Center for Infectious Disease"/>
            <person name="Wu L."/>
            <person name="Ma J."/>
        </authorList>
    </citation>
    <scope>NUCLEOTIDE SEQUENCE [LARGE SCALE GENOMIC DNA]</scope>
    <source>
        <strain evidence="4">JCM 31037</strain>
    </source>
</reference>
<feature type="domain" description="Glycosyltransferase 2-like" evidence="2">
    <location>
        <begin position="17"/>
        <end position="175"/>
    </location>
</feature>
<comment type="caution">
    <text evidence="3">The sequence shown here is derived from an EMBL/GenBank/DDBJ whole genome shotgun (WGS) entry which is preliminary data.</text>
</comment>
<evidence type="ECO:0000313" key="4">
    <source>
        <dbReference type="Proteomes" id="UP001597260"/>
    </source>
</evidence>
<dbReference type="SUPFAM" id="SSF53448">
    <property type="entry name" value="Nucleotide-diphospho-sugar transferases"/>
    <property type="match status" value="1"/>
</dbReference>
<proteinExistence type="predicted"/>
<dbReference type="PANTHER" id="PTHR43685">
    <property type="entry name" value="GLYCOSYLTRANSFERASE"/>
    <property type="match status" value="1"/>
</dbReference>
<evidence type="ECO:0000313" key="3">
    <source>
        <dbReference type="EMBL" id="MFD1319511.1"/>
    </source>
</evidence>
<dbReference type="EMBL" id="JBHTMP010000001">
    <property type="protein sequence ID" value="MFD1319511.1"/>
    <property type="molecule type" value="Genomic_DNA"/>
</dbReference>
<dbReference type="InterPro" id="IPR050834">
    <property type="entry name" value="Glycosyltransf_2"/>
</dbReference>
<feature type="transmembrane region" description="Helical" evidence="1">
    <location>
        <begin position="323"/>
        <end position="346"/>
    </location>
</feature>
<dbReference type="Proteomes" id="UP001597260">
    <property type="component" value="Unassembled WGS sequence"/>
</dbReference>
<gene>
    <name evidence="3" type="ORF">ACFQ4H_00120</name>
</gene>